<name>A0A3B0YJM4_9ZZZZ</name>
<dbReference type="GO" id="GO:0046914">
    <property type="term" value="F:transition metal ion binding"/>
    <property type="evidence" value="ECO:0007669"/>
    <property type="project" value="TreeGrafter"/>
</dbReference>
<evidence type="ECO:0000256" key="1">
    <source>
        <dbReference type="ARBA" id="ARBA00022448"/>
    </source>
</evidence>
<dbReference type="Pfam" id="PF25973">
    <property type="entry name" value="BSH_CzcB"/>
    <property type="match status" value="1"/>
</dbReference>
<feature type="domain" description="CzcB-like barrel-sandwich hybrid" evidence="3">
    <location>
        <begin position="85"/>
        <end position="223"/>
    </location>
</feature>
<dbReference type="GO" id="GO:0016020">
    <property type="term" value="C:membrane"/>
    <property type="evidence" value="ECO:0007669"/>
    <property type="project" value="InterPro"/>
</dbReference>
<dbReference type="GO" id="GO:0060003">
    <property type="term" value="P:copper ion export"/>
    <property type="evidence" value="ECO:0007669"/>
    <property type="project" value="TreeGrafter"/>
</dbReference>
<dbReference type="GO" id="GO:0022857">
    <property type="term" value="F:transmembrane transporter activity"/>
    <property type="evidence" value="ECO:0007669"/>
    <property type="project" value="InterPro"/>
</dbReference>
<dbReference type="Gene3D" id="2.40.420.20">
    <property type="match status" value="1"/>
</dbReference>
<dbReference type="InterPro" id="IPR058647">
    <property type="entry name" value="BSH_CzcB-like"/>
</dbReference>
<dbReference type="Gene3D" id="2.40.30.170">
    <property type="match status" value="1"/>
</dbReference>
<protein>
    <submittedName>
        <fullName evidence="5">Probable Co/Zn/Cd efflux system membrane fusion protein</fullName>
    </submittedName>
</protein>
<dbReference type="Gene3D" id="2.40.50.100">
    <property type="match status" value="1"/>
</dbReference>
<dbReference type="NCBIfam" id="TIGR01730">
    <property type="entry name" value="RND_mfp"/>
    <property type="match status" value="1"/>
</dbReference>
<evidence type="ECO:0000259" key="2">
    <source>
        <dbReference type="Pfam" id="PF25954"/>
    </source>
</evidence>
<evidence type="ECO:0000259" key="4">
    <source>
        <dbReference type="Pfam" id="PF25975"/>
    </source>
</evidence>
<dbReference type="InterPro" id="IPR006143">
    <property type="entry name" value="RND_pump_MFP"/>
</dbReference>
<sequence>MKKSVISMLYLCLTLTGATFPVWVQAADDPVPEVTGDSDHGQETTLKMTPAERLAQGIKTAKVTRQVLRDVVTAPGEVLINAYRSTQVTSRVGAQVVSRHARLGDSVKLGQPLVTLSSVEVSRAQGDLVESDREWRRVKKLGREVVSAKRYVAAQVARQRAYAAVRAYGMTKAQINTLLQSADASRATGEFDLFASQDGIVISDDFVVGEFVTPGRVLFELTDVTVPWVEAQLNPRDAASISIGTPVRVSRDSHDGRQWFDGKVVQLHYRLNTATRTRPVRIEVSNNATLMAAGEYVEVALQTTDTAPQLAVPRGALLLMQGSQIVFRVEGDELHPQPVETGVTHAGWTEIKAGLAEGDEIVVQGAFLLKSLALKSQIGEGD</sequence>
<keyword evidence="1" id="KW-0813">Transport</keyword>
<dbReference type="EMBL" id="UOFM01000317">
    <property type="protein sequence ID" value="VAW79611.1"/>
    <property type="molecule type" value="Genomic_DNA"/>
</dbReference>
<feature type="domain" description="CzcB-like C-terminal circularly permuted SH3-like" evidence="4">
    <location>
        <begin position="310"/>
        <end position="370"/>
    </location>
</feature>
<dbReference type="Gene3D" id="1.10.287.470">
    <property type="entry name" value="Helix hairpin bin"/>
    <property type="match status" value="1"/>
</dbReference>
<reference evidence="5" key="1">
    <citation type="submission" date="2018-06" db="EMBL/GenBank/DDBJ databases">
        <authorList>
            <person name="Zhirakovskaya E."/>
        </authorList>
    </citation>
    <scope>NUCLEOTIDE SEQUENCE</scope>
</reference>
<dbReference type="InterPro" id="IPR051909">
    <property type="entry name" value="MFP_Cation_Efflux"/>
</dbReference>
<evidence type="ECO:0000313" key="5">
    <source>
        <dbReference type="EMBL" id="VAW79611.1"/>
    </source>
</evidence>
<gene>
    <name evidence="5" type="ORF">MNBD_GAMMA14-750</name>
</gene>
<evidence type="ECO:0000259" key="3">
    <source>
        <dbReference type="Pfam" id="PF25973"/>
    </source>
</evidence>
<dbReference type="PANTHER" id="PTHR30097">
    <property type="entry name" value="CATION EFFLUX SYSTEM PROTEIN CUSB"/>
    <property type="match status" value="1"/>
</dbReference>
<organism evidence="5">
    <name type="scientific">hydrothermal vent metagenome</name>
    <dbReference type="NCBI Taxonomy" id="652676"/>
    <lineage>
        <taxon>unclassified sequences</taxon>
        <taxon>metagenomes</taxon>
        <taxon>ecological metagenomes</taxon>
    </lineage>
</organism>
<accession>A0A3B0YJM4</accession>
<dbReference type="GO" id="GO:0015679">
    <property type="term" value="P:plasma membrane copper ion transport"/>
    <property type="evidence" value="ECO:0007669"/>
    <property type="project" value="TreeGrafter"/>
</dbReference>
<dbReference type="Pfam" id="PF25954">
    <property type="entry name" value="Beta-barrel_RND_2"/>
    <property type="match status" value="1"/>
</dbReference>
<dbReference type="InterPro" id="IPR058649">
    <property type="entry name" value="CzcB_C"/>
</dbReference>
<dbReference type="GO" id="GO:0030288">
    <property type="term" value="C:outer membrane-bounded periplasmic space"/>
    <property type="evidence" value="ECO:0007669"/>
    <property type="project" value="TreeGrafter"/>
</dbReference>
<proteinExistence type="predicted"/>
<dbReference type="PANTHER" id="PTHR30097:SF4">
    <property type="entry name" value="SLR6042 PROTEIN"/>
    <property type="match status" value="1"/>
</dbReference>
<dbReference type="SUPFAM" id="SSF111369">
    <property type="entry name" value="HlyD-like secretion proteins"/>
    <property type="match status" value="1"/>
</dbReference>
<dbReference type="InterPro" id="IPR058792">
    <property type="entry name" value="Beta-barrel_RND_2"/>
</dbReference>
<dbReference type="Pfam" id="PF25975">
    <property type="entry name" value="CzcB_C"/>
    <property type="match status" value="1"/>
</dbReference>
<feature type="domain" description="CusB-like beta-barrel" evidence="2">
    <location>
        <begin position="228"/>
        <end position="303"/>
    </location>
</feature>
<dbReference type="AlphaFoldDB" id="A0A3B0YJM4"/>